<dbReference type="OMA" id="QEVICYE"/>
<dbReference type="PROSITE" id="PS01220">
    <property type="entry name" value="PBP"/>
    <property type="match status" value="1"/>
</dbReference>
<dbReference type="AlphaFoldDB" id="F0ZF44"/>
<dbReference type="InterPro" id="IPR008914">
    <property type="entry name" value="PEBP"/>
</dbReference>
<evidence type="ECO:0008006" key="4">
    <source>
        <dbReference type="Google" id="ProtNLM"/>
    </source>
</evidence>
<reference evidence="3" key="1">
    <citation type="journal article" date="2011" name="Genome Biol.">
        <title>Comparative genomics of the social amoebae Dictyostelium discoideum and Dictyostelium purpureum.</title>
        <authorList>
            <consortium name="US DOE Joint Genome Institute (JGI-PGF)"/>
            <person name="Sucgang R."/>
            <person name="Kuo A."/>
            <person name="Tian X."/>
            <person name="Salerno W."/>
            <person name="Parikh A."/>
            <person name="Feasley C.L."/>
            <person name="Dalin E."/>
            <person name="Tu H."/>
            <person name="Huang E."/>
            <person name="Barry K."/>
            <person name="Lindquist E."/>
            <person name="Shapiro H."/>
            <person name="Bruce D."/>
            <person name="Schmutz J."/>
            <person name="Salamov A."/>
            <person name="Fey P."/>
            <person name="Gaudet P."/>
            <person name="Anjard C."/>
            <person name="Babu M.M."/>
            <person name="Basu S."/>
            <person name="Bushmanova Y."/>
            <person name="van der Wel H."/>
            <person name="Katoh-Kurasawa M."/>
            <person name="Dinh C."/>
            <person name="Coutinho P.M."/>
            <person name="Saito T."/>
            <person name="Elias M."/>
            <person name="Schaap P."/>
            <person name="Kay R.R."/>
            <person name="Henrissat B."/>
            <person name="Eichinger L."/>
            <person name="Rivero F."/>
            <person name="Putnam N.H."/>
            <person name="West C.M."/>
            <person name="Loomis W.F."/>
            <person name="Chisholm R.L."/>
            <person name="Shaulsky G."/>
            <person name="Strassmann J.E."/>
            <person name="Queller D.C."/>
            <person name="Kuspa A."/>
            <person name="Grigoriev I.V."/>
        </authorList>
    </citation>
    <scope>NUCLEOTIDE SEQUENCE [LARGE SCALE GENOMIC DNA]</scope>
    <source>
        <strain evidence="3">QSDP1</strain>
    </source>
</reference>
<gene>
    <name evidence="2" type="ORF">DICPUDRAFT_46512</name>
</gene>
<dbReference type="InterPro" id="IPR035810">
    <property type="entry name" value="PEBP_euk"/>
</dbReference>
<evidence type="ECO:0000256" key="1">
    <source>
        <dbReference type="ARBA" id="ARBA00007091"/>
    </source>
</evidence>
<dbReference type="PANTHER" id="PTHR11362">
    <property type="entry name" value="PHOSPHATIDYLETHANOLAMINE-BINDING PROTEIN"/>
    <property type="match status" value="1"/>
</dbReference>
<sequence length="188" mass="21511">MEGLLKDNKISDVISFTPKKTLTVKYNGKELVGNDTLTPTIVQNQPEVTYDAQDSEFYTLIKTDPDAPSREDPKFGEWRHWLVTNIPGNKLTEGQVLSEYIGAGPPPNTGLHRYIFILCKQPSKIHFKGEFICKANADTRNNWKAIDFIKKWNLEPEGINFYQAQYDDFVPTLYSKLGEVKEKPVEIQ</sequence>
<evidence type="ECO:0000313" key="2">
    <source>
        <dbReference type="EMBL" id="EGC37453.1"/>
    </source>
</evidence>
<name>F0ZF44_DICPU</name>
<dbReference type="GeneID" id="10499835"/>
<dbReference type="eggNOG" id="KOG3346">
    <property type="taxonomic scope" value="Eukaryota"/>
</dbReference>
<accession>F0ZF44</accession>
<dbReference type="CDD" id="cd00866">
    <property type="entry name" value="PEBP_euk"/>
    <property type="match status" value="1"/>
</dbReference>
<dbReference type="EMBL" id="GL870999">
    <property type="protein sequence ID" value="EGC37453.1"/>
    <property type="molecule type" value="Genomic_DNA"/>
</dbReference>
<comment type="similarity">
    <text evidence="1">Belongs to the phosphatidylethanolamine-binding protein family.</text>
</comment>
<dbReference type="InterPro" id="IPR036610">
    <property type="entry name" value="PEBP-like_sf"/>
</dbReference>
<dbReference type="Pfam" id="PF01161">
    <property type="entry name" value="PBP"/>
    <property type="match status" value="1"/>
</dbReference>
<dbReference type="FunCoup" id="F0ZF44">
    <property type="interactions" value="40"/>
</dbReference>
<dbReference type="InterPro" id="IPR001858">
    <property type="entry name" value="Phosphatidylethanolamine-bd_CS"/>
</dbReference>
<dbReference type="RefSeq" id="XP_003286017.1">
    <property type="nucleotide sequence ID" value="XM_003285969.1"/>
</dbReference>
<organism evidence="2 3">
    <name type="scientific">Dictyostelium purpureum</name>
    <name type="common">Slime mold</name>
    <dbReference type="NCBI Taxonomy" id="5786"/>
    <lineage>
        <taxon>Eukaryota</taxon>
        <taxon>Amoebozoa</taxon>
        <taxon>Evosea</taxon>
        <taxon>Eumycetozoa</taxon>
        <taxon>Dictyostelia</taxon>
        <taxon>Dictyosteliales</taxon>
        <taxon>Dictyosteliaceae</taxon>
        <taxon>Dictyostelium</taxon>
    </lineage>
</organism>
<dbReference type="KEGG" id="dpp:DICPUDRAFT_46512"/>
<dbReference type="SUPFAM" id="SSF49777">
    <property type="entry name" value="PEBP-like"/>
    <property type="match status" value="1"/>
</dbReference>
<proteinExistence type="inferred from homology"/>
<evidence type="ECO:0000313" key="3">
    <source>
        <dbReference type="Proteomes" id="UP000001064"/>
    </source>
</evidence>
<protein>
    <recommendedName>
        <fullName evidence="4">Phosphatidylethanolamine-binding protein</fullName>
    </recommendedName>
</protein>
<dbReference type="InParanoid" id="F0ZF44"/>
<keyword evidence="3" id="KW-1185">Reference proteome</keyword>
<dbReference type="STRING" id="5786.F0ZF44"/>
<dbReference type="OrthoDB" id="2506647at2759"/>
<dbReference type="Proteomes" id="UP000001064">
    <property type="component" value="Unassembled WGS sequence"/>
</dbReference>
<dbReference type="Gene3D" id="3.90.280.10">
    <property type="entry name" value="PEBP-like"/>
    <property type="match status" value="1"/>
</dbReference>
<dbReference type="PANTHER" id="PTHR11362:SF153">
    <property type="entry name" value="PHOSPHATIDYLETHANOLAMINE-BINDING PROTEIN PEBP"/>
    <property type="match status" value="1"/>
</dbReference>
<dbReference type="VEuPathDB" id="AmoebaDB:DICPUDRAFT_46512"/>